<gene>
    <name evidence="2" type="ordered locus">Mesau_02558</name>
</gene>
<feature type="compositionally biased region" description="Basic and acidic residues" evidence="1">
    <location>
        <begin position="67"/>
        <end position="76"/>
    </location>
</feature>
<evidence type="ECO:0000313" key="2">
    <source>
        <dbReference type="EMBL" id="AGB44980.1"/>
    </source>
</evidence>
<name>L0KKA6_MESAW</name>
<protein>
    <submittedName>
        <fullName evidence="2">Uncharacterized protein</fullName>
    </submittedName>
</protein>
<evidence type="ECO:0000256" key="1">
    <source>
        <dbReference type="SAM" id="MobiDB-lite"/>
    </source>
</evidence>
<reference evidence="3" key="1">
    <citation type="submission" date="2012-02" db="EMBL/GenBank/DDBJ databases">
        <title>Complete sequence of Mesorhizobium australicum WSM2073.</title>
        <authorList>
            <person name="Lucas S."/>
            <person name="Han J."/>
            <person name="Lapidus A."/>
            <person name="Cheng J.-F."/>
            <person name="Goodwin L."/>
            <person name="Pitluck S."/>
            <person name="Peters L."/>
            <person name="Gu W."/>
            <person name="Detter J.C."/>
            <person name="Han C."/>
            <person name="Tapia R."/>
            <person name="Land M."/>
            <person name="Hauser L."/>
            <person name="Kyrpides N."/>
            <person name="Ivanova N."/>
            <person name="Pagani I."/>
            <person name="Reeve W.G."/>
            <person name="Howieson J.G."/>
            <person name="Tiwari R.P."/>
            <person name="O'Hara G.W."/>
            <person name="Atkins C.A."/>
            <person name="Ronson C.W."/>
            <person name="Nandasena K.G."/>
            <person name="Woyke T."/>
        </authorList>
    </citation>
    <scope>NUCLEOTIDE SEQUENCE [LARGE SCALE GENOMIC DNA]</scope>
    <source>
        <strain evidence="3">LMG 24608 / HAMBI 3006 / WSM2073</strain>
    </source>
</reference>
<dbReference type="Proteomes" id="UP000010998">
    <property type="component" value="Chromosome"/>
</dbReference>
<evidence type="ECO:0000313" key="3">
    <source>
        <dbReference type="Proteomes" id="UP000010998"/>
    </source>
</evidence>
<organism evidence="2 3">
    <name type="scientific">Mesorhizobium australicum (strain HAMBI 3006 / LMG 24608 / WSM2073)</name>
    <dbReference type="NCBI Taxonomy" id="754035"/>
    <lineage>
        <taxon>Bacteria</taxon>
        <taxon>Pseudomonadati</taxon>
        <taxon>Pseudomonadota</taxon>
        <taxon>Alphaproteobacteria</taxon>
        <taxon>Hyphomicrobiales</taxon>
        <taxon>Phyllobacteriaceae</taxon>
        <taxon>Mesorhizobium</taxon>
    </lineage>
</organism>
<proteinExistence type="predicted"/>
<dbReference type="KEGG" id="mam:Mesau_02558"/>
<dbReference type="OrthoDB" id="8101360at2"/>
<dbReference type="EMBL" id="CP003358">
    <property type="protein sequence ID" value="AGB44980.1"/>
    <property type="molecule type" value="Genomic_DNA"/>
</dbReference>
<dbReference type="RefSeq" id="WP_015316419.1">
    <property type="nucleotide sequence ID" value="NC_019973.1"/>
</dbReference>
<accession>L0KKA6</accession>
<feature type="region of interest" description="Disordered" evidence="1">
    <location>
        <begin position="54"/>
        <end position="76"/>
    </location>
</feature>
<dbReference type="GeneID" id="90993376"/>
<dbReference type="AlphaFoldDB" id="L0KKA6"/>
<dbReference type="STRING" id="754035.Mesau_02558"/>
<dbReference type="HOGENOM" id="CLU_2650234_0_0_5"/>
<keyword evidence="3" id="KW-1185">Reference proteome</keyword>
<sequence length="76" mass="8468">MDAQINHFVKDILIEVAEMLPAVTQRERTPADELPIEAPDFPHDLEPVIRANPSWAAPRRPGCTQGTEHRADGIDT</sequence>